<dbReference type="Pfam" id="PF02518">
    <property type="entry name" value="HATPase_c"/>
    <property type="match status" value="1"/>
</dbReference>
<dbReference type="CDD" id="cd00082">
    <property type="entry name" value="HisKA"/>
    <property type="match status" value="1"/>
</dbReference>
<dbReference type="AlphaFoldDB" id="A0A133XDH6"/>
<dbReference type="Proteomes" id="UP000070186">
    <property type="component" value="Unassembled WGS sequence"/>
</dbReference>
<gene>
    <name evidence="6" type="ORF">AT959_19445</name>
</gene>
<dbReference type="GO" id="GO:0000155">
    <property type="term" value="F:phosphorelay sensor kinase activity"/>
    <property type="evidence" value="ECO:0007669"/>
    <property type="project" value="InterPro"/>
</dbReference>
<feature type="domain" description="Histidine kinase" evidence="5">
    <location>
        <begin position="167"/>
        <end position="400"/>
    </location>
</feature>
<accession>A0A133XDH6</accession>
<dbReference type="InterPro" id="IPR004358">
    <property type="entry name" value="Sig_transdc_His_kin-like_C"/>
</dbReference>
<feature type="coiled-coil region" evidence="4">
    <location>
        <begin position="103"/>
        <end position="140"/>
    </location>
</feature>
<dbReference type="EC" id="2.7.13.3" evidence="2"/>
<reference evidence="6 7" key="1">
    <citation type="submission" date="2015-12" db="EMBL/GenBank/DDBJ databases">
        <title>Nitrous oxide reduction kinetics distinguish bacteria harboring typical versus atypical NosZ.</title>
        <authorList>
            <person name="Yoon S."/>
            <person name="Nissen S."/>
            <person name="Park D."/>
            <person name="Sanford R.A."/>
            <person name="Loeffler F.E."/>
        </authorList>
    </citation>
    <scope>NUCLEOTIDE SEQUENCE [LARGE SCALE GENOMIC DNA]</scope>
    <source>
        <strain evidence="6 7">ATCC BAA-841</strain>
    </source>
</reference>
<sequence>MSQAFDREWQLGELLDGPLLEQFGANLRPLLASDLAITDAAGHTLWGIAPPGAQRLPLILELEPIGYLLGQASDSGRLTAARNLLQMQLRAEVRFRMASTLHLEAVAEDFESLRREHARLSESEARYKALSEELEERVRKQVAVLEERQQMLYQAEKLASVGQLAAGMAHEINNPLGFVRSNLSTFKKYLEKLGELKIALGTDLAAWKKLDLDFVLEDGVDLLQECTKGLERIARIVADLKSFSNVDRASEEFTDLNDCLQQAAGIVEKQLPAGIDIQLDLLPLPRLICLPGHINQLFFNLIRNAMLAIQDASRPGNIKISSEASEAGIAIRIHDDGIGMQPAQLERAFEPFYTTRPVGAGVGLGLSTARNIVLAHSGRITLDSQPDGGTTVSIFFPAPP</sequence>
<dbReference type="SMART" id="SM00388">
    <property type="entry name" value="HisKA"/>
    <property type="match status" value="1"/>
</dbReference>
<protein>
    <recommendedName>
        <fullName evidence="2">histidine kinase</fullName>
        <ecNumber evidence="2">2.7.13.3</ecNumber>
    </recommendedName>
</protein>
<evidence type="ECO:0000256" key="3">
    <source>
        <dbReference type="ARBA" id="ARBA00022553"/>
    </source>
</evidence>
<dbReference type="InterPro" id="IPR003594">
    <property type="entry name" value="HATPase_dom"/>
</dbReference>
<keyword evidence="3" id="KW-0597">Phosphoprotein</keyword>
<evidence type="ECO:0000313" key="6">
    <source>
        <dbReference type="EMBL" id="KXB28997.1"/>
    </source>
</evidence>
<dbReference type="PANTHER" id="PTHR43065">
    <property type="entry name" value="SENSOR HISTIDINE KINASE"/>
    <property type="match status" value="1"/>
</dbReference>
<dbReference type="PRINTS" id="PR00344">
    <property type="entry name" value="BCTRLSENSOR"/>
</dbReference>
<evidence type="ECO:0000259" key="5">
    <source>
        <dbReference type="PROSITE" id="PS50109"/>
    </source>
</evidence>
<keyword evidence="4" id="KW-0175">Coiled coil</keyword>
<dbReference type="InterPro" id="IPR036890">
    <property type="entry name" value="HATPase_C_sf"/>
</dbReference>
<dbReference type="SUPFAM" id="SSF47384">
    <property type="entry name" value="Homodimeric domain of signal transducing histidine kinase"/>
    <property type="match status" value="1"/>
</dbReference>
<keyword evidence="7" id="KW-1185">Reference proteome</keyword>
<dbReference type="PANTHER" id="PTHR43065:SF50">
    <property type="entry name" value="HISTIDINE KINASE"/>
    <property type="match status" value="1"/>
</dbReference>
<dbReference type="EMBL" id="LODL01000040">
    <property type="protein sequence ID" value="KXB28997.1"/>
    <property type="molecule type" value="Genomic_DNA"/>
</dbReference>
<proteinExistence type="predicted"/>
<dbReference type="InterPro" id="IPR036097">
    <property type="entry name" value="HisK_dim/P_sf"/>
</dbReference>
<dbReference type="PROSITE" id="PS50109">
    <property type="entry name" value="HIS_KIN"/>
    <property type="match status" value="1"/>
</dbReference>
<dbReference type="SUPFAM" id="SSF55874">
    <property type="entry name" value="ATPase domain of HSP90 chaperone/DNA topoisomerase II/histidine kinase"/>
    <property type="match status" value="1"/>
</dbReference>
<dbReference type="SMART" id="SM00387">
    <property type="entry name" value="HATPase_c"/>
    <property type="match status" value="1"/>
</dbReference>
<dbReference type="InterPro" id="IPR005467">
    <property type="entry name" value="His_kinase_dom"/>
</dbReference>
<comment type="catalytic activity">
    <reaction evidence="1">
        <text>ATP + protein L-histidine = ADP + protein N-phospho-L-histidine.</text>
        <dbReference type="EC" id="2.7.13.3"/>
    </reaction>
</comment>
<dbReference type="Gene3D" id="1.10.287.130">
    <property type="match status" value="1"/>
</dbReference>
<dbReference type="RefSeq" id="WP_066887099.1">
    <property type="nucleotide sequence ID" value="NZ_LODL01000040.1"/>
</dbReference>
<dbReference type="CDD" id="cd00075">
    <property type="entry name" value="HATPase"/>
    <property type="match status" value="1"/>
</dbReference>
<dbReference type="InterPro" id="IPR003661">
    <property type="entry name" value="HisK_dim/P_dom"/>
</dbReference>
<dbReference type="Gene3D" id="3.30.565.10">
    <property type="entry name" value="Histidine kinase-like ATPase, C-terminal domain"/>
    <property type="match status" value="1"/>
</dbReference>
<name>A0A133XDH6_9RHOO</name>
<evidence type="ECO:0000256" key="1">
    <source>
        <dbReference type="ARBA" id="ARBA00000085"/>
    </source>
</evidence>
<comment type="caution">
    <text evidence="6">The sequence shown here is derived from an EMBL/GenBank/DDBJ whole genome shotgun (WGS) entry which is preliminary data.</text>
</comment>
<evidence type="ECO:0000256" key="4">
    <source>
        <dbReference type="SAM" id="Coils"/>
    </source>
</evidence>
<organism evidence="6 7">
    <name type="scientific">Dechloromonas denitrificans</name>
    <dbReference type="NCBI Taxonomy" id="281362"/>
    <lineage>
        <taxon>Bacteria</taxon>
        <taxon>Pseudomonadati</taxon>
        <taxon>Pseudomonadota</taxon>
        <taxon>Betaproteobacteria</taxon>
        <taxon>Rhodocyclales</taxon>
        <taxon>Azonexaceae</taxon>
        <taxon>Dechloromonas</taxon>
    </lineage>
</organism>
<dbReference type="STRING" id="281362.AT959_19445"/>
<evidence type="ECO:0000313" key="7">
    <source>
        <dbReference type="Proteomes" id="UP000070186"/>
    </source>
</evidence>
<evidence type="ECO:0000256" key="2">
    <source>
        <dbReference type="ARBA" id="ARBA00012438"/>
    </source>
</evidence>